<feature type="compositionally biased region" description="Polar residues" evidence="1">
    <location>
        <begin position="229"/>
        <end position="245"/>
    </location>
</feature>
<accession>A0A1R0H4H9</accession>
<evidence type="ECO:0000313" key="5">
    <source>
        <dbReference type="Proteomes" id="UP000187455"/>
    </source>
</evidence>
<dbReference type="PANTHER" id="PTHR10694:SF7">
    <property type="entry name" value="[HISTONE H3]-TRIMETHYL-L-LYSINE(9) DEMETHYLASE"/>
    <property type="match status" value="1"/>
</dbReference>
<evidence type="ECO:0000259" key="2">
    <source>
        <dbReference type="PROSITE" id="PS51183"/>
    </source>
</evidence>
<dbReference type="Proteomes" id="UP000187455">
    <property type="component" value="Unassembled WGS sequence"/>
</dbReference>
<sequence>MEQLELNANVSVRLQQSDFLGSNSETVQQIGLIGIPDAENQTPSKPAIKRTRKSSPKSKINYSSFDIEPPYLYDRPIKYYFFPDSEIPVFSPDYEQFKDFNKFIKAIEPFGINSGLVKIVPPKEWRLELETKISRQNKFKALSKKSRASSNFDTNEPRKAPSSVERAAEFQDSSFPAFRPIVQHFDGGRGVFRQFNVEYFYKNLKLSKFLQLSEQPGKRPPKFGVERAPTSNKSKRYSPSSTIPSNGVMPSVPNNLPLPRISILTDSPSEEGIVVDYKNGKIKLSPKSRKILNYSNAYEKSKNSTIPPDINFTSLDQLTDDNDHVSEKLLSFYRETERSYWKNIMIEAPMYGADVPGTIFPPVDDFPYWNIRNLDSVLSRVKVGISGVTQPYLYLGMWKSTFSWHLEDMDLYSINYIHFGASKAWFSIPRKDFNRFQTIAQGAFASDYKKCKEFLRHKAFHLSPNYLASQGIKVNRVVHNAGEFMITFPYGYHSGYNMGFNLAESTNFALDRWIEIGKKANFCQCIPDSVKINMDEWFGDSSKKALLSSPPSPKGPHVNIVHFTKKRDSSSFSELESPSSNVLDTISKKRVRFFELDINPSIDVPNDTCSCCFDEIKVSGRFLNCVGCGIKLHFNCLPKYKQISNFNLGALNDNFKCASCYFNDGKMICTLCGTTGGILIPLNVKRLMKNRRASKRISETIKQLHFVHLHCSKAIKGCYLSHSDESINFLNSNSHADHPLKIENLNSNPISTNLQFSAIDKKERSINEFPEILSPKTDFYLSNESVQSNIIKSDCDFDASLINQTLETGLNNNSSSEVSEGISAPVDLFLGGMGYSIDGIENSNSIDYISNCSFCQPIDVYSHDLNDDIIYNNDGVHVNCSFEGCDQQIHPTCAAIHHLQNRKRVLASAPSENASLFTGNENVLNESQDSNLSTSALDNSSIHFELSPFKNLTDCDDPLVLYCISHSG</sequence>
<dbReference type="PROSITE" id="PS51184">
    <property type="entry name" value="JMJC"/>
    <property type="match status" value="1"/>
</dbReference>
<reference evidence="4 5" key="1">
    <citation type="journal article" date="2016" name="Mol. Biol. Evol.">
        <title>Genome-Wide Survey of Gut Fungi (Harpellales) Reveals the First Horizontally Transferred Ubiquitin Gene from a Mosquito Host.</title>
        <authorList>
            <person name="Wang Y."/>
            <person name="White M.M."/>
            <person name="Kvist S."/>
            <person name="Moncalvo J.M."/>
        </authorList>
    </citation>
    <scope>NUCLEOTIDE SEQUENCE [LARGE SCALE GENOMIC DNA]</scope>
    <source>
        <strain evidence="4 5">ALG-7-W6</strain>
    </source>
</reference>
<feature type="domain" description="JmjC" evidence="3">
    <location>
        <begin position="363"/>
        <end position="525"/>
    </location>
</feature>
<feature type="domain" description="JmjN" evidence="2">
    <location>
        <begin position="87"/>
        <end position="128"/>
    </location>
</feature>
<evidence type="ECO:0000259" key="3">
    <source>
        <dbReference type="PROSITE" id="PS51184"/>
    </source>
</evidence>
<feature type="region of interest" description="Disordered" evidence="1">
    <location>
        <begin position="144"/>
        <end position="166"/>
    </location>
</feature>
<protein>
    <submittedName>
        <fullName evidence="4">DNA damage-responsive transcriptional repressor RPH1</fullName>
    </submittedName>
</protein>
<proteinExistence type="predicted"/>
<gene>
    <name evidence="4" type="ORF">AYI68_g1806</name>
</gene>
<dbReference type="EMBL" id="LSSL01000644">
    <property type="protein sequence ID" value="OLY84041.1"/>
    <property type="molecule type" value="Genomic_DNA"/>
</dbReference>
<dbReference type="SUPFAM" id="SSF51197">
    <property type="entry name" value="Clavaminate synthase-like"/>
    <property type="match status" value="1"/>
</dbReference>
<dbReference type="GO" id="GO:0032454">
    <property type="term" value="F:histone H3K9 demethylase activity"/>
    <property type="evidence" value="ECO:0007669"/>
    <property type="project" value="TreeGrafter"/>
</dbReference>
<evidence type="ECO:0000313" key="4">
    <source>
        <dbReference type="EMBL" id="OLY84041.1"/>
    </source>
</evidence>
<dbReference type="STRING" id="133383.A0A1R0H4H9"/>
<dbReference type="OrthoDB" id="9547406at2759"/>
<dbReference type="GO" id="GO:0051864">
    <property type="term" value="F:histone H3K36 demethylase activity"/>
    <property type="evidence" value="ECO:0007669"/>
    <property type="project" value="TreeGrafter"/>
</dbReference>
<feature type="region of interest" description="Disordered" evidence="1">
    <location>
        <begin position="36"/>
        <end position="57"/>
    </location>
</feature>
<name>A0A1R0H4H9_9FUNG</name>
<dbReference type="PANTHER" id="PTHR10694">
    <property type="entry name" value="LYSINE-SPECIFIC DEMETHYLASE"/>
    <property type="match status" value="1"/>
</dbReference>
<dbReference type="InterPro" id="IPR003347">
    <property type="entry name" value="JmjC_dom"/>
</dbReference>
<comment type="caution">
    <text evidence="4">The sequence shown here is derived from an EMBL/GenBank/DDBJ whole genome shotgun (WGS) entry which is preliminary data.</text>
</comment>
<dbReference type="InterPro" id="IPR003349">
    <property type="entry name" value="JmjN"/>
</dbReference>
<dbReference type="PROSITE" id="PS51183">
    <property type="entry name" value="JMJN"/>
    <property type="match status" value="1"/>
</dbReference>
<organism evidence="4 5">
    <name type="scientific">Smittium mucronatum</name>
    <dbReference type="NCBI Taxonomy" id="133383"/>
    <lineage>
        <taxon>Eukaryota</taxon>
        <taxon>Fungi</taxon>
        <taxon>Fungi incertae sedis</taxon>
        <taxon>Zoopagomycota</taxon>
        <taxon>Kickxellomycotina</taxon>
        <taxon>Harpellomycetes</taxon>
        <taxon>Harpellales</taxon>
        <taxon>Legeriomycetaceae</taxon>
        <taxon>Smittium</taxon>
    </lineage>
</organism>
<dbReference type="GO" id="GO:0000785">
    <property type="term" value="C:chromatin"/>
    <property type="evidence" value="ECO:0007669"/>
    <property type="project" value="TreeGrafter"/>
</dbReference>
<dbReference type="AlphaFoldDB" id="A0A1R0H4H9"/>
<keyword evidence="5" id="KW-1185">Reference proteome</keyword>
<dbReference type="GO" id="GO:0010468">
    <property type="term" value="P:regulation of gene expression"/>
    <property type="evidence" value="ECO:0007669"/>
    <property type="project" value="TreeGrafter"/>
</dbReference>
<evidence type="ECO:0000256" key="1">
    <source>
        <dbReference type="SAM" id="MobiDB-lite"/>
    </source>
</evidence>
<dbReference type="Pfam" id="PF02373">
    <property type="entry name" value="JmjC"/>
    <property type="match status" value="1"/>
</dbReference>
<dbReference type="GO" id="GO:0005634">
    <property type="term" value="C:nucleus"/>
    <property type="evidence" value="ECO:0007669"/>
    <property type="project" value="TreeGrafter"/>
</dbReference>
<dbReference type="Gene3D" id="2.60.120.650">
    <property type="entry name" value="Cupin"/>
    <property type="match status" value="2"/>
</dbReference>
<feature type="compositionally biased region" description="Basic residues" evidence="1">
    <location>
        <begin position="47"/>
        <end position="56"/>
    </location>
</feature>
<feature type="region of interest" description="Disordered" evidence="1">
    <location>
        <begin position="214"/>
        <end position="251"/>
    </location>
</feature>
<dbReference type="SMART" id="SM00545">
    <property type="entry name" value="JmjN"/>
    <property type="match status" value="1"/>
</dbReference>
<dbReference type="SMART" id="SM00558">
    <property type="entry name" value="JmjC"/>
    <property type="match status" value="1"/>
</dbReference>
<dbReference type="Pfam" id="PF02375">
    <property type="entry name" value="JmjN"/>
    <property type="match status" value="1"/>
</dbReference>